<dbReference type="WBParaSite" id="TMUE_2000006653.1">
    <property type="protein sequence ID" value="TMUE_2000006653.1"/>
    <property type="gene ID" value="WBGene00299675"/>
</dbReference>
<dbReference type="Proteomes" id="UP000046395">
    <property type="component" value="Unassembled WGS sequence"/>
</dbReference>
<protein>
    <submittedName>
        <fullName evidence="2">Tigger transposable element-derived protein 1</fullName>
    </submittedName>
</protein>
<accession>A0A5S6QHI7</accession>
<keyword evidence="1" id="KW-1185">Reference proteome</keyword>
<name>A0A5S6QHI7_TRIMR</name>
<organism evidence="1 2">
    <name type="scientific">Trichuris muris</name>
    <name type="common">Mouse whipworm</name>
    <dbReference type="NCBI Taxonomy" id="70415"/>
    <lineage>
        <taxon>Eukaryota</taxon>
        <taxon>Metazoa</taxon>
        <taxon>Ecdysozoa</taxon>
        <taxon>Nematoda</taxon>
        <taxon>Enoplea</taxon>
        <taxon>Dorylaimia</taxon>
        <taxon>Trichinellida</taxon>
        <taxon>Trichuridae</taxon>
        <taxon>Trichuris</taxon>
    </lineage>
</organism>
<reference evidence="2" key="1">
    <citation type="submission" date="2019-12" db="UniProtKB">
        <authorList>
            <consortium name="WormBaseParasite"/>
        </authorList>
    </citation>
    <scope>IDENTIFICATION</scope>
</reference>
<proteinExistence type="predicted"/>
<evidence type="ECO:0000313" key="1">
    <source>
        <dbReference type="Proteomes" id="UP000046395"/>
    </source>
</evidence>
<sequence>MRSAWSSILSRHRRQQLDSCVHVQTVVEEIAELGAKKLGFEDLDAANVQEMLASHTEELSNDDLLNLEQQNASEEAQDEELLDNNETDELPLKGLEEILSMVETLKEKVIDIDSNIHRSMQVTRAIDDAFFTYKHVYEEKTKAKSVQTSLFKFFRNKD</sequence>
<dbReference type="AlphaFoldDB" id="A0A5S6QHI7"/>
<dbReference type="STRING" id="70415.A0A5S6QHI7"/>
<evidence type="ECO:0000313" key="2">
    <source>
        <dbReference type="WBParaSite" id="TMUE_2000006653.1"/>
    </source>
</evidence>